<proteinExistence type="predicted"/>
<sequence>MCLDQGFGMLAGLGVQRVDTGKQQLVGVAEAARQQQIAYRLQPFIDQLPAGAVERPLWLLKSRVWARLIARP</sequence>
<dbReference type="EMBL" id="VSSQ01125931">
    <property type="protein sequence ID" value="MPN56033.1"/>
    <property type="molecule type" value="Genomic_DNA"/>
</dbReference>
<protein>
    <submittedName>
        <fullName evidence="1">Uncharacterized protein</fullName>
    </submittedName>
</protein>
<evidence type="ECO:0000313" key="1">
    <source>
        <dbReference type="EMBL" id="MPN56033.1"/>
    </source>
</evidence>
<comment type="caution">
    <text evidence="1">The sequence shown here is derived from an EMBL/GenBank/DDBJ whole genome shotgun (WGS) entry which is preliminary data.</text>
</comment>
<accession>A0A645J948</accession>
<name>A0A645J948_9ZZZZ</name>
<gene>
    <name evidence="1" type="ORF">SDC9_203718</name>
</gene>
<dbReference type="AlphaFoldDB" id="A0A645J948"/>
<organism evidence="1">
    <name type="scientific">bioreactor metagenome</name>
    <dbReference type="NCBI Taxonomy" id="1076179"/>
    <lineage>
        <taxon>unclassified sequences</taxon>
        <taxon>metagenomes</taxon>
        <taxon>ecological metagenomes</taxon>
    </lineage>
</organism>
<reference evidence="1" key="1">
    <citation type="submission" date="2019-08" db="EMBL/GenBank/DDBJ databases">
        <authorList>
            <person name="Kucharzyk K."/>
            <person name="Murdoch R.W."/>
            <person name="Higgins S."/>
            <person name="Loffler F."/>
        </authorList>
    </citation>
    <scope>NUCLEOTIDE SEQUENCE</scope>
</reference>